<dbReference type="Proteomes" id="UP000183190">
    <property type="component" value="Unassembled WGS sequence"/>
</dbReference>
<evidence type="ECO:0000256" key="3">
    <source>
        <dbReference type="ARBA" id="ARBA00022763"/>
    </source>
</evidence>
<dbReference type="GO" id="GO:0006508">
    <property type="term" value="P:proteolysis"/>
    <property type="evidence" value="ECO:0007669"/>
    <property type="project" value="UniProtKB-KW"/>
</dbReference>
<dbReference type="EMBL" id="FNWV01000003">
    <property type="protein sequence ID" value="SEH50590.1"/>
    <property type="molecule type" value="Genomic_DNA"/>
</dbReference>
<dbReference type="PANTHER" id="PTHR13604:SF0">
    <property type="entry name" value="ABASIC SITE PROCESSING PROTEIN HMCES"/>
    <property type="match status" value="1"/>
</dbReference>
<dbReference type="GO" id="GO:0003697">
    <property type="term" value="F:single-stranded DNA binding"/>
    <property type="evidence" value="ECO:0007669"/>
    <property type="project" value="InterPro"/>
</dbReference>
<dbReference type="SUPFAM" id="SSF143081">
    <property type="entry name" value="BB1717-like"/>
    <property type="match status" value="1"/>
</dbReference>
<evidence type="ECO:0000256" key="8">
    <source>
        <dbReference type="RuleBase" id="RU364100"/>
    </source>
</evidence>
<proteinExistence type="inferred from homology"/>
<evidence type="ECO:0000256" key="5">
    <source>
        <dbReference type="ARBA" id="ARBA00023124"/>
    </source>
</evidence>
<dbReference type="EC" id="3.4.-.-" evidence="8"/>
<protein>
    <recommendedName>
        <fullName evidence="8">Abasic site processing protein</fullName>
        <ecNumber evidence="8">3.4.-.-</ecNumber>
    </recommendedName>
</protein>
<dbReference type="GO" id="GO:0106300">
    <property type="term" value="P:protein-DNA covalent cross-linking repair"/>
    <property type="evidence" value="ECO:0007669"/>
    <property type="project" value="InterPro"/>
</dbReference>
<evidence type="ECO:0000256" key="7">
    <source>
        <dbReference type="ARBA" id="ARBA00023239"/>
    </source>
</evidence>
<evidence type="ECO:0000313" key="10">
    <source>
        <dbReference type="Proteomes" id="UP000183190"/>
    </source>
</evidence>
<dbReference type="Pfam" id="PF02586">
    <property type="entry name" value="SRAP"/>
    <property type="match status" value="1"/>
</dbReference>
<evidence type="ECO:0000256" key="4">
    <source>
        <dbReference type="ARBA" id="ARBA00022801"/>
    </source>
</evidence>
<dbReference type="Gene3D" id="3.90.1680.10">
    <property type="entry name" value="SOS response associated peptidase-like"/>
    <property type="match status" value="1"/>
</dbReference>
<accession>A0A1H6INC0</accession>
<keyword evidence="6" id="KW-0238">DNA-binding</keyword>
<keyword evidence="7" id="KW-0456">Lyase</keyword>
<evidence type="ECO:0000256" key="6">
    <source>
        <dbReference type="ARBA" id="ARBA00023125"/>
    </source>
</evidence>
<dbReference type="InterPro" id="IPR003738">
    <property type="entry name" value="SRAP"/>
</dbReference>
<evidence type="ECO:0000313" key="9">
    <source>
        <dbReference type="EMBL" id="SEH50590.1"/>
    </source>
</evidence>
<sequence length="228" mass="26203">MCMSLRIEPKEMAEVLVKVRKMALAHDMSIKLGKSLIMSGDLFPEDIAPVLAPNKYGNVAIFPMAWGFTHKSTPKPLVNCRVETADSKPLWRDSWYRRRCVIPASWYYEWGYPIFDNDSRSMIEHRNTKKIKFAIQTEGSDITYIAGLYRYEEHCGMQVPMFSILTREAAGTVRDIHDRMPLILDKDNVLDWIRPNGNPSAIVEKALTNMAFEQAVEYPRFPPETITA</sequence>
<dbReference type="GO" id="GO:0016829">
    <property type="term" value="F:lyase activity"/>
    <property type="evidence" value="ECO:0007669"/>
    <property type="project" value="UniProtKB-KW"/>
</dbReference>
<dbReference type="PANTHER" id="PTHR13604">
    <property type="entry name" value="DC12-RELATED"/>
    <property type="match status" value="1"/>
</dbReference>
<organism evidence="9 10">
    <name type="scientific">Ruminococcus flavefaciens</name>
    <dbReference type="NCBI Taxonomy" id="1265"/>
    <lineage>
        <taxon>Bacteria</taxon>
        <taxon>Bacillati</taxon>
        <taxon>Bacillota</taxon>
        <taxon>Clostridia</taxon>
        <taxon>Eubacteriales</taxon>
        <taxon>Oscillospiraceae</taxon>
        <taxon>Ruminococcus</taxon>
    </lineage>
</organism>
<dbReference type="GO" id="GO:0008233">
    <property type="term" value="F:peptidase activity"/>
    <property type="evidence" value="ECO:0007669"/>
    <property type="project" value="UniProtKB-KW"/>
</dbReference>
<name>A0A1H6INC0_RUMFL</name>
<dbReference type="InterPro" id="IPR036590">
    <property type="entry name" value="SRAP-like"/>
</dbReference>
<keyword evidence="3" id="KW-0227">DNA damage</keyword>
<keyword evidence="4 8" id="KW-0378">Hydrolase</keyword>
<gene>
    <name evidence="9" type="ORF">SAMN02910265_01057</name>
</gene>
<comment type="similarity">
    <text evidence="1 8">Belongs to the SOS response-associated peptidase family.</text>
</comment>
<keyword evidence="2 8" id="KW-0645">Protease</keyword>
<evidence type="ECO:0000256" key="2">
    <source>
        <dbReference type="ARBA" id="ARBA00022670"/>
    </source>
</evidence>
<evidence type="ECO:0000256" key="1">
    <source>
        <dbReference type="ARBA" id="ARBA00008136"/>
    </source>
</evidence>
<dbReference type="AlphaFoldDB" id="A0A1H6INC0"/>
<keyword evidence="5" id="KW-0190">Covalent protein-DNA linkage</keyword>
<reference evidence="9 10" key="1">
    <citation type="submission" date="2016-10" db="EMBL/GenBank/DDBJ databases">
        <authorList>
            <person name="de Groot N.N."/>
        </authorList>
    </citation>
    <scope>NUCLEOTIDE SEQUENCE [LARGE SCALE GENOMIC DNA]</scope>
    <source>
        <strain evidence="9 10">YAD2003</strain>
    </source>
</reference>